<name>A0A2M4D4M9_ANODA</name>
<proteinExistence type="predicted"/>
<protein>
    <submittedName>
        <fullName evidence="1">Putative secreted protein</fullName>
    </submittedName>
</protein>
<dbReference type="AlphaFoldDB" id="A0A2M4D4M9"/>
<evidence type="ECO:0000313" key="1">
    <source>
        <dbReference type="EMBL" id="MBW72534.1"/>
    </source>
</evidence>
<accession>A0A2M4D4M9</accession>
<sequence length="83" mass="10013">MLCFSSFRVALIVTFLIWLFLSRCCTKASRSRSLHFSFKVFALRRAYSSSFRKRCTKSLRRASFLYCRLLRFCWFVNVSVLYR</sequence>
<organism evidence="1">
    <name type="scientific">Anopheles darlingi</name>
    <name type="common">Mosquito</name>
    <dbReference type="NCBI Taxonomy" id="43151"/>
    <lineage>
        <taxon>Eukaryota</taxon>
        <taxon>Metazoa</taxon>
        <taxon>Ecdysozoa</taxon>
        <taxon>Arthropoda</taxon>
        <taxon>Hexapoda</taxon>
        <taxon>Insecta</taxon>
        <taxon>Pterygota</taxon>
        <taxon>Neoptera</taxon>
        <taxon>Endopterygota</taxon>
        <taxon>Diptera</taxon>
        <taxon>Nematocera</taxon>
        <taxon>Culicoidea</taxon>
        <taxon>Culicidae</taxon>
        <taxon>Anophelinae</taxon>
        <taxon>Anopheles</taxon>
    </lineage>
</organism>
<dbReference type="EMBL" id="GGFL01008356">
    <property type="protein sequence ID" value="MBW72534.1"/>
    <property type="molecule type" value="Transcribed_RNA"/>
</dbReference>
<reference evidence="1" key="1">
    <citation type="submission" date="2018-01" db="EMBL/GenBank/DDBJ databases">
        <title>An insight into the sialome of Amazonian anophelines.</title>
        <authorList>
            <person name="Ribeiro J.M."/>
            <person name="Scarpassa V."/>
            <person name="Calvo E."/>
        </authorList>
    </citation>
    <scope>NUCLEOTIDE SEQUENCE</scope>
</reference>